<dbReference type="Proteomes" id="UP001210678">
    <property type="component" value="Unassembled WGS sequence"/>
</dbReference>
<reference evidence="1 2" key="1">
    <citation type="submission" date="2023-01" db="EMBL/GenBank/DDBJ databases">
        <title>Vibrio sp. KJ40-1 sp.nov, isolated from marine algae.</title>
        <authorList>
            <person name="Butt M."/>
            <person name="Kim J.M.J."/>
            <person name="Jeon C.O.C."/>
        </authorList>
    </citation>
    <scope>NUCLEOTIDE SEQUENCE [LARGE SCALE GENOMIC DNA]</scope>
    <source>
        <strain evidence="1 2">KJ40-1</strain>
    </source>
</reference>
<keyword evidence="2" id="KW-1185">Reference proteome</keyword>
<dbReference type="RefSeq" id="WP_272136065.1">
    <property type="nucleotide sequence ID" value="NZ_JAQLOI010000001.1"/>
</dbReference>
<evidence type="ECO:0000313" key="1">
    <source>
        <dbReference type="EMBL" id="MDB1124098.1"/>
    </source>
</evidence>
<sequence>MRYQVKEAFDRFIDITRVEPSHLLVTSAVPNDIRLAYIDSEHRTFELKYSNGHLYLLDDIDQQWFPLDDVRY</sequence>
<gene>
    <name evidence="1" type="ORF">PGX00_10735</name>
</gene>
<proteinExistence type="predicted"/>
<evidence type="ECO:0000313" key="2">
    <source>
        <dbReference type="Proteomes" id="UP001210678"/>
    </source>
</evidence>
<name>A0ABT4YRF3_9VIBR</name>
<accession>A0ABT4YRF3</accession>
<dbReference type="EMBL" id="JAQLOI010000001">
    <property type="protein sequence ID" value="MDB1124098.1"/>
    <property type="molecule type" value="Genomic_DNA"/>
</dbReference>
<comment type="caution">
    <text evidence="1">The sequence shown here is derived from an EMBL/GenBank/DDBJ whole genome shotgun (WGS) entry which is preliminary data.</text>
</comment>
<protein>
    <submittedName>
        <fullName evidence="1">Uncharacterized protein</fullName>
    </submittedName>
</protein>
<organism evidence="1 2">
    <name type="scientific">Vibrio algarum</name>
    <dbReference type="NCBI Taxonomy" id="3020714"/>
    <lineage>
        <taxon>Bacteria</taxon>
        <taxon>Pseudomonadati</taxon>
        <taxon>Pseudomonadota</taxon>
        <taxon>Gammaproteobacteria</taxon>
        <taxon>Vibrionales</taxon>
        <taxon>Vibrionaceae</taxon>
        <taxon>Vibrio</taxon>
    </lineage>
</organism>